<keyword evidence="7" id="KW-1185">Reference proteome</keyword>
<accession>A0ABU2FRH5</accession>
<comment type="caution">
    <text evidence="6">The sequence shown here is derived from an EMBL/GenBank/DDBJ whole genome shotgun (WGS) entry which is preliminary data.</text>
</comment>
<dbReference type="GO" id="GO:0005524">
    <property type="term" value="F:ATP binding"/>
    <property type="evidence" value="ECO:0007669"/>
    <property type="project" value="UniProtKB-KW"/>
</dbReference>
<dbReference type="SUPFAM" id="SSF52540">
    <property type="entry name" value="P-loop containing nucleoside triphosphate hydrolases"/>
    <property type="match status" value="1"/>
</dbReference>
<dbReference type="RefSeq" id="WP_310900583.1">
    <property type="nucleotide sequence ID" value="NZ_JAMQOS010000003.1"/>
</dbReference>
<dbReference type="InterPro" id="IPR050166">
    <property type="entry name" value="ABC_transporter_ATP-bind"/>
</dbReference>
<feature type="compositionally biased region" description="Polar residues" evidence="4">
    <location>
        <begin position="1"/>
        <end position="17"/>
    </location>
</feature>
<dbReference type="Proteomes" id="UP001268864">
    <property type="component" value="Unassembled WGS sequence"/>
</dbReference>
<dbReference type="CDD" id="cd03293">
    <property type="entry name" value="ABC_NrtD_SsuB_transporters"/>
    <property type="match status" value="1"/>
</dbReference>
<gene>
    <name evidence="6" type="ORF">NDI86_11525</name>
</gene>
<evidence type="ECO:0000256" key="2">
    <source>
        <dbReference type="ARBA" id="ARBA00022741"/>
    </source>
</evidence>
<dbReference type="Pfam" id="PF00005">
    <property type="entry name" value="ABC_tran"/>
    <property type="match status" value="1"/>
</dbReference>
<reference evidence="6 7" key="1">
    <citation type="submission" date="2022-06" db="EMBL/GenBank/DDBJ databases">
        <title>Halomicroarcula sp. a new haloarchaeum isolate from saline soil.</title>
        <authorList>
            <person name="Strakova D."/>
            <person name="Galisteo C."/>
            <person name="Sanchez-Porro C."/>
            <person name="Ventosa A."/>
        </authorList>
    </citation>
    <scope>NUCLEOTIDE SEQUENCE [LARGE SCALE GENOMIC DNA]</scope>
    <source>
        <strain evidence="6 7">S3CR25-11</strain>
    </source>
</reference>
<evidence type="ECO:0000259" key="5">
    <source>
        <dbReference type="PROSITE" id="PS50893"/>
    </source>
</evidence>
<dbReference type="PANTHER" id="PTHR42788:SF13">
    <property type="entry name" value="ALIPHATIC SULFONATES IMPORT ATP-BINDING PROTEIN SSUB"/>
    <property type="match status" value="1"/>
</dbReference>
<sequence>MKTSVSSNGRETATTGQEPEHRPEIEFSGLRKSFRNGDETLTVFSDLSFSITQGSFTSIMGPSGCGKSTLMNVIAGLLEPDEGTIHRDGVEIQPGNFFYGYVFQEPRLLDWRTVGENIAFALEGKGIPPEEHEARIERYLEMVGLADEADSYPQQLSGGMRQRVGIARALAIDPDILLMDEPFSSLDEFTAKELRQDLLQIWKETGKTIVFVTHNSSEAVFLSDTVLILDGEGDLFDHVSIDAPRPREVGDKALVETESRLMNRFFTHLDGSDE</sequence>
<organism evidence="6 7">
    <name type="scientific">Haloarcula onubensis</name>
    <dbReference type="NCBI Taxonomy" id="2950539"/>
    <lineage>
        <taxon>Archaea</taxon>
        <taxon>Methanobacteriati</taxon>
        <taxon>Methanobacteriota</taxon>
        <taxon>Stenosarchaea group</taxon>
        <taxon>Halobacteria</taxon>
        <taxon>Halobacteriales</taxon>
        <taxon>Haloarculaceae</taxon>
        <taxon>Haloarcula</taxon>
    </lineage>
</organism>
<protein>
    <submittedName>
        <fullName evidence="6">ABC transporter ATP-binding protein</fullName>
    </submittedName>
</protein>
<keyword evidence="2" id="KW-0547">Nucleotide-binding</keyword>
<evidence type="ECO:0000313" key="6">
    <source>
        <dbReference type="EMBL" id="MDS0282756.1"/>
    </source>
</evidence>
<evidence type="ECO:0000256" key="4">
    <source>
        <dbReference type="SAM" id="MobiDB-lite"/>
    </source>
</evidence>
<dbReference type="InterPro" id="IPR003439">
    <property type="entry name" value="ABC_transporter-like_ATP-bd"/>
</dbReference>
<dbReference type="SMART" id="SM00382">
    <property type="entry name" value="AAA"/>
    <property type="match status" value="1"/>
</dbReference>
<keyword evidence="1" id="KW-0813">Transport</keyword>
<evidence type="ECO:0000256" key="1">
    <source>
        <dbReference type="ARBA" id="ARBA00022448"/>
    </source>
</evidence>
<dbReference type="InterPro" id="IPR017871">
    <property type="entry name" value="ABC_transporter-like_CS"/>
</dbReference>
<keyword evidence="3 6" id="KW-0067">ATP-binding</keyword>
<proteinExistence type="predicted"/>
<name>A0ABU2FRH5_9EURY</name>
<evidence type="ECO:0000313" key="7">
    <source>
        <dbReference type="Proteomes" id="UP001268864"/>
    </source>
</evidence>
<evidence type="ECO:0000256" key="3">
    <source>
        <dbReference type="ARBA" id="ARBA00022840"/>
    </source>
</evidence>
<dbReference type="InterPro" id="IPR003593">
    <property type="entry name" value="AAA+_ATPase"/>
</dbReference>
<feature type="domain" description="ABC transporter" evidence="5">
    <location>
        <begin position="25"/>
        <end position="257"/>
    </location>
</feature>
<dbReference type="EMBL" id="JAMQOS010000003">
    <property type="protein sequence ID" value="MDS0282756.1"/>
    <property type="molecule type" value="Genomic_DNA"/>
</dbReference>
<dbReference type="InterPro" id="IPR027417">
    <property type="entry name" value="P-loop_NTPase"/>
</dbReference>
<dbReference type="PANTHER" id="PTHR42788">
    <property type="entry name" value="TAURINE IMPORT ATP-BINDING PROTEIN-RELATED"/>
    <property type="match status" value="1"/>
</dbReference>
<dbReference type="PROSITE" id="PS50893">
    <property type="entry name" value="ABC_TRANSPORTER_2"/>
    <property type="match status" value="1"/>
</dbReference>
<dbReference type="Gene3D" id="3.40.50.300">
    <property type="entry name" value="P-loop containing nucleotide triphosphate hydrolases"/>
    <property type="match status" value="1"/>
</dbReference>
<feature type="region of interest" description="Disordered" evidence="4">
    <location>
        <begin position="1"/>
        <end position="24"/>
    </location>
</feature>
<dbReference type="PROSITE" id="PS00211">
    <property type="entry name" value="ABC_TRANSPORTER_1"/>
    <property type="match status" value="1"/>
</dbReference>